<gene>
    <name evidence="3" type="ORF">SAMN05720469_12417</name>
</gene>
<dbReference type="EMBL" id="FRAW01000024">
    <property type="protein sequence ID" value="SHK92525.1"/>
    <property type="molecule type" value="Genomic_DNA"/>
</dbReference>
<keyword evidence="4" id="KW-1185">Reference proteome</keyword>
<accession>A0A1M6WG68</accession>
<dbReference type="RefSeq" id="WP_073305197.1">
    <property type="nucleotide sequence ID" value="NZ_FRAW01000024.1"/>
</dbReference>
<dbReference type="SMART" id="SM00465">
    <property type="entry name" value="GIYc"/>
    <property type="match status" value="1"/>
</dbReference>
<evidence type="ECO:0000313" key="4">
    <source>
        <dbReference type="Proteomes" id="UP000184275"/>
    </source>
</evidence>
<dbReference type="PANTHER" id="PTHR34477:SF1">
    <property type="entry name" value="UPF0213 PROTEIN YHBQ"/>
    <property type="match status" value="1"/>
</dbReference>
<protein>
    <submittedName>
        <fullName evidence="3">Putative endonuclease</fullName>
    </submittedName>
</protein>
<dbReference type="Pfam" id="PF01541">
    <property type="entry name" value="GIY-YIG"/>
    <property type="match status" value="1"/>
</dbReference>
<evidence type="ECO:0000256" key="1">
    <source>
        <dbReference type="ARBA" id="ARBA00007435"/>
    </source>
</evidence>
<keyword evidence="3" id="KW-0255">Endonuclease</keyword>
<dbReference type="AlphaFoldDB" id="A0A1M6WG68"/>
<dbReference type="PANTHER" id="PTHR34477">
    <property type="entry name" value="UPF0213 PROTEIN YHBQ"/>
    <property type="match status" value="1"/>
</dbReference>
<dbReference type="Proteomes" id="UP000184275">
    <property type="component" value="Unassembled WGS sequence"/>
</dbReference>
<keyword evidence="3" id="KW-0540">Nuclease</keyword>
<sequence length="92" mass="10634">MNFYRMHYVYMLLCQGGRIYTGYATDVQKRFEAHCAGKGAKFTRAFPPQKILKIFELESKHDALRLEAFIKKCAPEAKRSFIALPNGKLPDF</sequence>
<comment type="similarity">
    <text evidence="1">Belongs to the UPF0213 family.</text>
</comment>
<dbReference type="InterPro" id="IPR050190">
    <property type="entry name" value="UPF0213_domain"/>
</dbReference>
<dbReference type="Gene3D" id="3.40.1440.10">
    <property type="entry name" value="GIY-YIG endonuclease"/>
    <property type="match status" value="1"/>
</dbReference>
<evidence type="ECO:0000313" key="3">
    <source>
        <dbReference type="EMBL" id="SHK92525.1"/>
    </source>
</evidence>
<organism evidence="3 4">
    <name type="scientific">Fibrobacter intestinalis</name>
    <dbReference type="NCBI Taxonomy" id="28122"/>
    <lineage>
        <taxon>Bacteria</taxon>
        <taxon>Pseudomonadati</taxon>
        <taxon>Fibrobacterota</taxon>
        <taxon>Fibrobacteria</taxon>
        <taxon>Fibrobacterales</taxon>
        <taxon>Fibrobacteraceae</taxon>
        <taxon>Fibrobacter</taxon>
    </lineage>
</organism>
<proteinExistence type="inferred from homology"/>
<evidence type="ECO:0000259" key="2">
    <source>
        <dbReference type="PROSITE" id="PS50164"/>
    </source>
</evidence>
<dbReference type="InterPro" id="IPR035901">
    <property type="entry name" value="GIY-YIG_endonuc_sf"/>
</dbReference>
<reference evidence="4" key="1">
    <citation type="submission" date="2016-11" db="EMBL/GenBank/DDBJ databases">
        <authorList>
            <person name="Varghese N."/>
            <person name="Submissions S."/>
        </authorList>
    </citation>
    <scope>NUCLEOTIDE SEQUENCE [LARGE SCALE GENOMIC DNA]</scope>
    <source>
        <strain evidence="4">UWOS</strain>
    </source>
</reference>
<name>A0A1M6WG68_9BACT</name>
<dbReference type="GO" id="GO:0004519">
    <property type="term" value="F:endonuclease activity"/>
    <property type="evidence" value="ECO:0007669"/>
    <property type="project" value="UniProtKB-KW"/>
</dbReference>
<dbReference type="SUPFAM" id="SSF82771">
    <property type="entry name" value="GIY-YIG endonuclease"/>
    <property type="match status" value="1"/>
</dbReference>
<dbReference type="CDD" id="cd10456">
    <property type="entry name" value="GIY-YIG_UPF0213"/>
    <property type="match status" value="1"/>
</dbReference>
<dbReference type="InterPro" id="IPR000305">
    <property type="entry name" value="GIY-YIG_endonuc"/>
</dbReference>
<dbReference type="PROSITE" id="PS50164">
    <property type="entry name" value="GIY_YIG"/>
    <property type="match status" value="1"/>
</dbReference>
<feature type="domain" description="GIY-YIG" evidence="2">
    <location>
        <begin position="5"/>
        <end position="83"/>
    </location>
</feature>
<keyword evidence="3" id="KW-0378">Hydrolase</keyword>